<protein>
    <submittedName>
        <fullName evidence="1">Uncharacterized protein</fullName>
    </submittedName>
</protein>
<proteinExistence type="predicted"/>
<reference evidence="2" key="1">
    <citation type="submission" date="2017-05" db="EMBL/GenBank/DDBJ databases">
        <authorList>
            <person name="Kirkegaard R."/>
            <person name="Mcilroy J S."/>
        </authorList>
    </citation>
    <scope>NUCLEOTIDE SEQUENCE [LARGE SCALE GENOMIC DNA]</scope>
</reference>
<dbReference type="EMBL" id="LT859958">
    <property type="protein sequence ID" value="SMX55243.1"/>
    <property type="molecule type" value="Genomic_DNA"/>
</dbReference>
<name>A0A1Y6K6I3_9CHLR</name>
<accession>A0A1Y6K6I3</accession>
<dbReference type="KEGG" id="abat:CFX1CAM_2178"/>
<evidence type="ECO:0000313" key="2">
    <source>
        <dbReference type="Proteomes" id="UP000195514"/>
    </source>
</evidence>
<gene>
    <name evidence="1" type="ORF">CFX1CAM_2178</name>
</gene>
<dbReference type="Proteomes" id="UP000195514">
    <property type="component" value="Chromosome I"/>
</dbReference>
<keyword evidence="2" id="KW-1185">Reference proteome</keyword>
<dbReference type="AlphaFoldDB" id="A0A1Y6K6I3"/>
<organism evidence="1 2">
    <name type="scientific">Candidatus Brevifilum fermentans</name>
    <dbReference type="NCBI Taxonomy" id="1986204"/>
    <lineage>
        <taxon>Bacteria</taxon>
        <taxon>Bacillati</taxon>
        <taxon>Chloroflexota</taxon>
        <taxon>Anaerolineae</taxon>
        <taxon>Anaerolineales</taxon>
        <taxon>Anaerolineaceae</taxon>
        <taxon>Candidatus Brevifilum</taxon>
    </lineage>
</organism>
<evidence type="ECO:0000313" key="1">
    <source>
        <dbReference type="EMBL" id="SMX55243.1"/>
    </source>
</evidence>
<sequence length="75" mass="8540">MLHCVRNDNTFLLSSRACEAISSFTPLRLLHYVRNDNNAEIHLYPCHREPPTPVIASLRSDLISHTPEIASLRSQ</sequence>